<dbReference type="InterPro" id="IPR056298">
    <property type="entry name" value="AlkZ-rel"/>
</dbReference>
<dbReference type="Pfam" id="PF24741">
    <property type="entry name" value="AlkZ-rel"/>
    <property type="match status" value="1"/>
</dbReference>
<keyword evidence="2" id="KW-1185">Reference proteome</keyword>
<reference evidence="1" key="1">
    <citation type="submission" date="2023-03" db="EMBL/GenBank/DDBJ databases">
        <title>Lomoglobus Profundus gen. nov., sp. nov., a novel member of the phylum Verrucomicrobia, isolated from deep-marine sediment of South China Sea.</title>
        <authorList>
            <person name="Ahmad T."/>
            <person name="Ishaq S.E."/>
            <person name="Wang F."/>
        </authorList>
    </citation>
    <scope>NUCLEOTIDE SEQUENCE</scope>
    <source>
        <strain evidence="1">LMO-M01</strain>
    </source>
</reference>
<dbReference type="Proteomes" id="UP001218638">
    <property type="component" value="Chromosome"/>
</dbReference>
<dbReference type="AlphaFoldDB" id="A0AAE9ZVD4"/>
<proteinExistence type="predicted"/>
<protein>
    <submittedName>
        <fullName evidence="1">Uncharacterized protein</fullName>
    </submittedName>
</protein>
<sequence length="179" mass="20494">MSTPTVKTLEQAFEFVQRVKLCHIFTDNKGVAPSLWDATDLPEKQPGESGWGQKVQAVWRWKNELPSTYPDEIFYGKIKGGKAVLMSMEHLRTEHYPQHHVPVEKCSPLARQVYDLIRVEPLKTGDLRKEITSGDKSRKTAFDKALAELQITLNIVRSNDPANENDTWLRLAEQYPEFG</sequence>
<dbReference type="KEGG" id="slom:PXH66_14375"/>
<evidence type="ECO:0000313" key="1">
    <source>
        <dbReference type="EMBL" id="WED63520.1"/>
    </source>
</evidence>
<organism evidence="1 2">
    <name type="scientific">Synoicihabitans lomoniglobus</name>
    <dbReference type="NCBI Taxonomy" id="2909285"/>
    <lineage>
        <taxon>Bacteria</taxon>
        <taxon>Pseudomonadati</taxon>
        <taxon>Verrucomicrobiota</taxon>
        <taxon>Opitutia</taxon>
        <taxon>Opitutales</taxon>
        <taxon>Opitutaceae</taxon>
        <taxon>Synoicihabitans</taxon>
    </lineage>
</organism>
<name>A0AAE9ZVD4_9BACT</name>
<dbReference type="EMBL" id="CP119075">
    <property type="protein sequence ID" value="WED63520.1"/>
    <property type="molecule type" value="Genomic_DNA"/>
</dbReference>
<accession>A0AAE9ZVD4</accession>
<evidence type="ECO:0000313" key="2">
    <source>
        <dbReference type="Proteomes" id="UP001218638"/>
    </source>
</evidence>
<gene>
    <name evidence="1" type="ORF">PXH66_14375</name>
</gene>
<dbReference type="RefSeq" id="WP_330929729.1">
    <property type="nucleotide sequence ID" value="NZ_CP119075.1"/>
</dbReference>